<dbReference type="SUPFAM" id="SSF82607">
    <property type="entry name" value="YbaB-like"/>
    <property type="match status" value="1"/>
</dbReference>
<dbReference type="Proteomes" id="UP001165663">
    <property type="component" value="Unassembled WGS sequence"/>
</dbReference>
<dbReference type="RefSeq" id="WP_084023363.1">
    <property type="nucleotide sequence ID" value="NZ_BRXE01000160.1"/>
</dbReference>
<dbReference type="Gene3D" id="3.30.1310.10">
    <property type="entry name" value="Nucleoid-associated protein YbaB-like domain"/>
    <property type="match status" value="1"/>
</dbReference>
<evidence type="ECO:0000313" key="1">
    <source>
        <dbReference type="EMBL" id="GLB86641.1"/>
    </source>
</evidence>
<sequence length="112" mass="12798">MTDDEYVDTVTQGLRESRSWMAQFNDVVQRAMQFDPVSDVVAATFDGDGYLQDLVIDPTAPAQYTHTELEELITLVLRDGSAKLREAMRKAVERYFGTDSAWREMDALAEEW</sequence>
<accession>A0AA37UZR2</accession>
<dbReference type="InterPro" id="IPR036894">
    <property type="entry name" value="YbaB-like_sf"/>
</dbReference>
<dbReference type="AlphaFoldDB" id="A0AA37UZR2"/>
<evidence type="ECO:0008006" key="3">
    <source>
        <dbReference type="Google" id="ProtNLM"/>
    </source>
</evidence>
<dbReference type="GeneID" id="83632350"/>
<dbReference type="EMBL" id="BRXE01000160">
    <property type="protein sequence ID" value="GLB86641.1"/>
    <property type="molecule type" value="Genomic_DNA"/>
</dbReference>
<comment type="caution">
    <text evidence="1">The sequence shown here is derived from an EMBL/GenBank/DDBJ whole genome shotgun (WGS) entry which is preliminary data.</text>
</comment>
<protein>
    <recommendedName>
        <fullName evidence="3">DNA-binding protein</fullName>
    </recommendedName>
</protein>
<evidence type="ECO:0000313" key="2">
    <source>
        <dbReference type="Proteomes" id="UP001165663"/>
    </source>
</evidence>
<reference evidence="1" key="1">
    <citation type="submission" date="2022-07" db="EMBL/GenBank/DDBJ databases">
        <title>Mycobacterium kiyosense sp. nov., scotochromogenic slow-glowing species isolated from respiratory specimens.</title>
        <authorList>
            <person name="Fukano H."/>
            <person name="Kazumi Y."/>
            <person name="Sakagami N."/>
            <person name="Ato M."/>
            <person name="Mitarai S."/>
            <person name="Hoshino Y."/>
        </authorList>
    </citation>
    <scope>NUCLEOTIDE SEQUENCE</scope>
    <source>
        <strain evidence="1">SRL2020-028</strain>
    </source>
</reference>
<proteinExistence type="predicted"/>
<name>A0AA37UZR2_9MYCO</name>
<gene>
    <name evidence="1" type="ORF">SRL2020028_58970</name>
</gene>
<organism evidence="1 2">
    <name type="scientific">Mycobacterium kiyosense</name>
    <dbReference type="NCBI Taxonomy" id="2871094"/>
    <lineage>
        <taxon>Bacteria</taxon>
        <taxon>Bacillati</taxon>
        <taxon>Actinomycetota</taxon>
        <taxon>Actinomycetes</taxon>
        <taxon>Mycobacteriales</taxon>
        <taxon>Mycobacteriaceae</taxon>
        <taxon>Mycobacterium</taxon>
    </lineage>
</organism>